<dbReference type="AlphaFoldDB" id="A0A448KE84"/>
<name>A0A448KE84_9ACTO</name>
<feature type="transmembrane region" description="Helical" evidence="2">
    <location>
        <begin position="184"/>
        <end position="205"/>
    </location>
</feature>
<keyword evidence="2" id="KW-0472">Membrane</keyword>
<feature type="transmembrane region" description="Helical" evidence="2">
    <location>
        <begin position="396"/>
        <end position="421"/>
    </location>
</feature>
<evidence type="ECO:0000256" key="1">
    <source>
        <dbReference type="SAM" id="MobiDB-lite"/>
    </source>
</evidence>
<evidence type="ECO:0000313" key="3">
    <source>
        <dbReference type="EMBL" id="VEG75264.1"/>
    </source>
</evidence>
<accession>A0A448KE84</accession>
<protein>
    <submittedName>
        <fullName evidence="3">Lantibiotic protection ABC transporter permease subunit, MutE/EpiE family</fullName>
    </submittedName>
</protein>
<evidence type="ECO:0000256" key="2">
    <source>
        <dbReference type="SAM" id="Phobius"/>
    </source>
</evidence>
<dbReference type="KEGG" id="asla:NCTC11923_01923"/>
<dbReference type="RefSeq" id="WP_026427431.1">
    <property type="nucleotide sequence ID" value="NZ_CBCRWE010000008.1"/>
</dbReference>
<feature type="region of interest" description="Disordered" evidence="1">
    <location>
        <begin position="297"/>
        <end position="316"/>
    </location>
</feature>
<feature type="transmembrane region" description="Helical" evidence="2">
    <location>
        <begin position="365"/>
        <end position="384"/>
    </location>
</feature>
<feature type="transmembrane region" description="Helical" evidence="2">
    <location>
        <begin position="334"/>
        <end position="353"/>
    </location>
</feature>
<feature type="transmembrane region" description="Helical" evidence="2">
    <location>
        <begin position="441"/>
        <end position="464"/>
    </location>
</feature>
<feature type="transmembrane region" description="Helical" evidence="2">
    <location>
        <begin position="511"/>
        <end position="534"/>
    </location>
</feature>
<evidence type="ECO:0000313" key="4">
    <source>
        <dbReference type="Proteomes" id="UP000276899"/>
    </source>
</evidence>
<keyword evidence="2" id="KW-0812">Transmembrane</keyword>
<dbReference type="EMBL" id="LR134363">
    <property type="protein sequence ID" value="VEG75264.1"/>
    <property type="molecule type" value="Genomic_DNA"/>
</dbReference>
<gene>
    <name evidence="3" type="ORF">NCTC11923_01923</name>
</gene>
<dbReference type="Proteomes" id="UP000276899">
    <property type="component" value="Chromosome"/>
</dbReference>
<sequence length="545" mass="56729">MTTATTATRIMGTPGARVGLGGLLGAELLRSRRTFTWGVIGATLAFTVHTLILAHATISRGVVEDVAWNGNALAWMHFYPAGFAIPLGLLVGVMAQWREDRWRQGGTAWRAVSPRRVLAARMGILSVSALACQLALVAPVVIHALITGGGWGPWPRYLAFILLMWIQVTGASAWGMVAYRLMGVVAVGAAPVLGLVWSVAGLGSAERPDWWMLPWAWSARPVLPLLGVHGNSVILETGSPVWDYPVLPGALASVGLAALGAMACIALGDRPLRSSVGWPDALPGRGSAAQARRANGPASARHWEAGQTDAGGAGPARVSRSALRGLGPALPWRLWLALAGVEFLILVVVRSAYSPEAALGLLELVGLPISATVVGICLWGSVQASWRSLIVRREPAVLLGSLMVHGGMLMVTVGVGSWLVAQAGQPLTPTEAEAAAISGSLYGLMVMPAVAFMMVAVSLAVAMCARPVASIVLNAILLLDGLVIGGNDVLARTSLWVAGPWAWMRVAEAFPGTWLAITGLSAVIGCGAMAAAIARARHVAVREGA</sequence>
<feature type="transmembrane region" description="Helical" evidence="2">
    <location>
        <begin position="471"/>
        <end position="491"/>
    </location>
</feature>
<keyword evidence="2" id="KW-1133">Transmembrane helix</keyword>
<feature type="transmembrane region" description="Helical" evidence="2">
    <location>
        <begin position="246"/>
        <end position="268"/>
    </location>
</feature>
<keyword evidence="4" id="KW-1185">Reference proteome</keyword>
<organism evidence="3 4">
    <name type="scientific">Actinomyces slackii</name>
    <dbReference type="NCBI Taxonomy" id="52774"/>
    <lineage>
        <taxon>Bacteria</taxon>
        <taxon>Bacillati</taxon>
        <taxon>Actinomycetota</taxon>
        <taxon>Actinomycetes</taxon>
        <taxon>Actinomycetales</taxon>
        <taxon>Actinomycetaceae</taxon>
        <taxon>Actinomyces</taxon>
    </lineage>
</organism>
<feature type="transmembrane region" description="Helical" evidence="2">
    <location>
        <begin position="35"/>
        <end position="58"/>
    </location>
</feature>
<feature type="transmembrane region" description="Helical" evidence="2">
    <location>
        <begin position="157"/>
        <end position="177"/>
    </location>
</feature>
<reference evidence="3 4" key="1">
    <citation type="submission" date="2018-12" db="EMBL/GenBank/DDBJ databases">
        <authorList>
            <consortium name="Pathogen Informatics"/>
        </authorList>
    </citation>
    <scope>NUCLEOTIDE SEQUENCE [LARGE SCALE GENOMIC DNA]</scope>
    <source>
        <strain evidence="3 4">NCTC11923</strain>
    </source>
</reference>
<dbReference type="STRING" id="1278298.GCA_000428685_00358"/>
<proteinExistence type="predicted"/>
<feature type="transmembrane region" description="Helical" evidence="2">
    <location>
        <begin position="118"/>
        <end position="145"/>
    </location>
</feature>
<feature type="transmembrane region" description="Helical" evidence="2">
    <location>
        <begin position="78"/>
        <end position="97"/>
    </location>
</feature>